<protein>
    <recommendedName>
        <fullName evidence="2">NIPSNAP domain-containing protein</fullName>
    </recommendedName>
</protein>
<dbReference type="InterPro" id="IPR011008">
    <property type="entry name" value="Dimeric_a/b-barrel"/>
</dbReference>
<dbReference type="Pfam" id="PF07978">
    <property type="entry name" value="NIPSNAP"/>
    <property type="match status" value="1"/>
</dbReference>
<comment type="caution">
    <text evidence="3">The sequence shown here is derived from an EMBL/GenBank/DDBJ whole genome shotgun (WGS) entry which is preliminary data.</text>
</comment>
<feature type="domain" description="NIPSNAP" evidence="2">
    <location>
        <begin position="14"/>
        <end position="102"/>
    </location>
</feature>
<feature type="region of interest" description="Disordered" evidence="1">
    <location>
        <begin position="93"/>
        <end position="123"/>
    </location>
</feature>
<accession>A0A964XQ41</accession>
<evidence type="ECO:0000259" key="2">
    <source>
        <dbReference type="Pfam" id="PF07978"/>
    </source>
</evidence>
<evidence type="ECO:0000313" key="3">
    <source>
        <dbReference type="EMBL" id="NBE55432.1"/>
    </source>
</evidence>
<dbReference type="Proteomes" id="UP000598297">
    <property type="component" value="Unassembled WGS sequence"/>
</dbReference>
<organism evidence="3 4">
    <name type="scientific">Streptomyces boluensis</name>
    <dbReference type="NCBI Taxonomy" id="1775135"/>
    <lineage>
        <taxon>Bacteria</taxon>
        <taxon>Bacillati</taxon>
        <taxon>Actinomycetota</taxon>
        <taxon>Actinomycetes</taxon>
        <taxon>Kitasatosporales</taxon>
        <taxon>Streptomycetaceae</taxon>
        <taxon>Streptomyces</taxon>
    </lineage>
</organism>
<dbReference type="EMBL" id="JAAAHS010000321">
    <property type="protein sequence ID" value="NBE55432.1"/>
    <property type="molecule type" value="Genomic_DNA"/>
</dbReference>
<gene>
    <name evidence="3" type="ORF">GUY60_29195</name>
</gene>
<name>A0A964XQ41_9ACTN</name>
<reference evidence="3" key="1">
    <citation type="submission" date="2020-01" db="EMBL/GenBank/DDBJ databases">
        <title>Whole-genome analyses of novel actinobacteria.</title>
        <authorList>
            <person name="Sahin N."/>
        </authorList>
    </citation>
    <scope>NUCLEOTIDE SEQUENCE</scope>
    <source>
        <strain evidence="3">YC537</strain>
    </source>
</reference>
<keyword evidence="4" id="KW-1185">Reference proteome</keyword>
<dbReference type="InterPro" id="IPR012577">
    <property type="entry name" value="NIPSNAP"/>
</dbReference>
<dbReference type="AlphaFoldDB" id="A0A964XQ41"/>
<dbReference type="SUPFAM" id="SSF54909">
    <property type="entry name" value="Dimeric alpha+beta barrel"/>
    <property type="match status" value="1"/>
</dbReference>
<evidence type="ECO:0000256" key="1">
    <source>
        <dbReference type="SAM" id="MobiDB-lite"/>
    </source>
</evidence>
<sequence>MSGVQVLDLVVLAHDDVEPWLRRWRAEYLPGARDRGMDVAGSWRSWTGPDTVAVRILWSLRDSGAFYAARSAAKRDPRVTEFWAHTDELAHERDRQVLQPMEAEAVTTEQPATEQPDTEGAPA</sequence>
<proteinExistence type="predicted"/>
<dbReference type="Gene3D" id="3.30.70.100">
    <property type="match status" value="1"/>
</dbReference>
<dbReference type="RefSeq" id="WP_161703164.1">
    <property type="nucleotide sequence ID" value="NZ_JAAAHS010000321.1"/>
</dbReference>
<evidence type="ECO:0000313" key="4">
    <source>
        <dbReference type="Proteomes" id="UP000598297"/>
    </source>
</evidence>
<dbReference type="OrthoDB" id="4555529at2"/>